<dbReference type="InterPro" id="IPR003877">
    <property type="entry name" value="SPRY_dom"/>
</dbReference>
<dbReference type="PROSITE" id="PS50188">
    <property type="entry name" value="B302_SPRY"/>
    <property type="match status" value="1"/>
</dbReference>
<protein>
    <submittedName>
        <fullName evidence="2">SPRY domain containing protein</fullName>
    </submittedName>
</protein>
<dbReference type="InterPro" id="IPR013320">
    <property type="entry name" value="ConA-like_dom_sf"/>
</dbReference>
<dbReference type="Pfam" id="PF00622">
    <property type="entry name" value="SPRY"/>
    <property type="match status" value="1"/>
</dbReference>
<dbReference type="InterPro" id="IPR043136">
    <property type="entry name" value="B30.2/SPRY_sf"/>
</dbReference>
<evidence type="ECO:0000313" key="2">
    <source>
        <dbReference type="EMBL" id="CAB4131884.1"/>
    </source>
</evidence>
<feature type="domain" description="B30.2/SPRY" evidence="1">
    <location>
        <begin position="257"/>
        <end position="451"/>
    </location>
</feature>
<dbReference type="InterPro" id="IPR001870">
    <property type="entry name" value="B30.2/SPRY"/>
</dbReference>
<dbReference type="CDD" id="cd11709">
    <property type="entry name" value="SPRY"/>
    <property type="match status" value="1"/>
</dbReference>
<evidence type="ECO:0000259" key="1">
    <source>
        <dbReference type="PROSITE" id="PS50188"/>
    </source>
</evidence>
<dbReference type="SUPFAM" id="SSF49899">
    <property type="entry name" value="Concanavalin A-like lectins/glucanases"/>
    <property type="match status" value="2"/>
</dbReference>
<accession>A0A6J5LBL8</accession>
<dbReference type="Gene3D" id="2.60.120.920">
    <property type="match status" value="1"/>
</dbReference>
<dbReference type="EMBL" id="LR796255">
    <property type="protein sequence ID" value="CAB4131884.1"/>
    <property type="molecule type" value="Genomic_DNA"/>
</dbReference>
<dbReference type="InterPro" id="IPR055906">
    <property type="entry name" value="DUF7483"/>
</dbReference>
<dbReference type="Pfam" id="PF24299">
    <property type="entry name" value="DUF7483"/>
    <property type="match status" value="1"/>
</dbReference>
<name>A0A6J5LBL8_9CAUD</name>
<organism evidence="2">
    <name type="scientific">uncultured Caudovirales phage</name>
    <dbReference type="NCBI Taxonomy" id="2100421"/>
    <lineage>
        <taxon>Viruses</taxon>
        <taxon>Duplodnaviria</taxon>
        <taxon>Heunggongvirae</taxon>
        <taxon>Uroviricota</taxon>
        <taxon>Caudoviricetes</taxon>
        <taxon>Peduoviridae</taxon>
        <taxon>Maltschvirus</taxon>
        <taxon>Maltschvirus maltsch</taxon>
    </lineage>
</organism>
<gene>
    <name evidence="2" type="ORF">UFOVP137_15</name>
</gene>
<dbReference type="Gene3D" id="2.60.120.200">
    <property type="match status" value="1"/>
</dbReference>
<sequence>MTILQHAIAQAAAASGSYQIARSLRFNSPDSAYLNRTPASAGSRTTWTLNFWFKRSKLGSTQILFSAGSTSSDMNCYLSTNDTIVWFNRITTMQGYKETSQVFRDTGAPCNFHFVWDTTNATAADRMRMYINGVRITAFGTTTNPASSELSFWNSNVATNIGSDVGAPSSTNNGYYSDVRFVDGQALEPTSFGAFDANTGVWSPITYTGTYGTNGFWLKLDDNSNTTAATLGKDSSGNSNNWTPNNFSVTAGVGNDSLVDSPTNYGTDTGAGGEVRGNYATLNALSNPYTLTNGNLDVSSTAASSYIPATIALPLSGKYYFEYTCANTSGASRRDAIGIVDLSYAKNVISAITNSGIYLALGGVYTGPSATNVATYGSWTNGDIVSCAVDCATGKVWFYKNGTIQGGDPVAGTGQAFTLSNNGNLAFALDNDSSGAGASLVGSANFGQRPFAYTAPSGFKALCTQNLPTPAIGATSSTLASKNMNVALYTGNGTSSATTQAITGVGFQPDLVWIKNRGSAAYHVLTDAVRGTTAILSSNATDAESAFDAAWRSSYGQLTAFGSDGFTVAAGSVAGGNFNYSGQTYVGWAFKGGNGTVSNTSGSITSTVSANPTAGISVVTYTGTGTAATIGHGLGVAPKMVIIKSRSDASTSWIVYHGSISPSNLLTLQTTGAQQALPLYFNSTATTSTVFSIGSAANTGSDLNVNTKNYVAYCFAEVAGFSKFGSYTGNGSADGPFVYCGFRPKYVMVKRSDSIGSWKMWDAARNTYNATDKPLWADLTNAEGSGANIDLLSNGFKIRNTDTIENASGGTYIFMAFAESPFNYARAR</sequence>
<reference evidence="2" key="1">
    <citation type="submission" date="2020-04" db="EMBL/GenBank/DDBJ databases">
        <authorList>
            <person name="Chiriac C."/>
            <person name="Salcher M."/>
            <person name="Ghai R."/>
            <person name="Kavagutti S V."/>
        </authorList>
    </citation>
    <scope>NUCLEOTIDE SEQUENCE</scope>
</reference>
<proteinExistence type="predicted"/>